<name>A0A151QSP8_CAJCA</name>
<dbReference type="InterPro" id="IPR001611">
    <property type="entry name" value="Leu-rich_rpt"/>
</dbReference>
<dbReference type="PROSITE" id="PS51450">
    <property type="entry name" value="LRR"/>
    <property type="match status" value="1"/>
</dbReference>
<dbReference type="GO" id="GO:0006952">
    <property type="term" value="P:defense response"/>
    <property type="evidence" value="ECO:0007669"/>
    <property type="project" value="UniProtKB-KW"/>
</dbReference>
<reference evidence="6" key="1">
    <citation type="journal article" date="2012" name="Nat. Biotechnol.">
        <title>Draft genome sequence of pigeonpea (Cajanus cajan), an orphan legume crop of resource-poor farmers.</title>
        <authorList>
            <person name="Varshney R.K."/>
            <person name="Chen W."/>
            <person name="Li Y."/>
            <person name="Bharti A.K."/>
            <person name="Saxena R.K."/>
            <person name="Schlueter J.A."/>
            <person name="Donoghue M.T."/>
            <person name="Azam S."/>
            <person name="Fan G."/>
            <person name="Whaley A.M."/>
            <person name="Farmer A.D."/>
            <person name="Sheridan J."/>
            <person name="Iwata A."/>
            <person name="Tuteja R."/>
            <person name="Penmetsa R.V."/>
            <person name="Wu W."/>
            <person name="Upadhyaya H.D."/>
            <person name="Yang S.P."/>
            <person name="Shah T."/>
            <person name="Saxena K.B."/>
            <person name="Michael T."/>
            <person name="McCombie W.R."/>
            <person name="Yang B."/>
            <person name="Zhang G."/>
            <person name="Yang H."/>
            <person name="Wang J."/>
            <person name="Spillane C."/>
            <person name="Cook D.R."/>
            <person name="May G.D."/>
            <person name="Xu X."/>
            <person name="Jackson S.A."/>
        </authorList>
    </citation>
    <scope>NUCLEOTIDE SEQUENCE [LARGE SCALE GENOMIC DNA]</scope>
</reference>
<dbReference type="InterPro" id="IPR027417">
    <property type="entry name" value="P-loop_NTPase"/>
</dbReference>
<dbReference type="Gramene" id="C.cajan_47533.t">
    <property type="protein sequence ID" value="C.cajan_47533.t.cds1"/>
    <property type="gene ID" value="C.cajan_47533"/>
</dbReference>
<organism evidence="6 7">
    <name type="scientific">Cajanus cajan</name>
    <name type="common">Pigeon pea</name>
    <name type="synonym">Cajanus indicus</name>
    <dbReference type="NCBI Taxonomy" id="3821"/>
    <lineage>
        <taxon>Eukaryota</taxon>
        <taxon>Viridiplantae</taxon>
        <taxon>Streptophyta</taxon>
        <taxon>Embryophyta</taxon>
        <taxon>Tracheophyta</taxon>
        <taxon>Spermatophyta</taxon>
        <taxon>Magnoliopsida</taxon>
        <taxon>eudicotyledons</taxon>
        <taxon>Gunneridae</taxon>
        <taxon>Pentapetalae</taxon>
        <taxon>rosids</taxon>
        <taxon>fabids</taxon>
        <taxon>Fabales</taxon>
        <taxon>Fabaceae</taxon>
        <taxon>Papilionoideae</taxon>
        <taxon>50 kb inversion clade</taxon>
        <taxon>NPAAA clade</taxon>
        <taxon>indigoferoid/millettioid clade</taxon>
        <taxon>Phaseoleae</taxon>
        <taxon>Cajanus</taxon>
    </lineage>
</organism>
<keyword evidence="2" id="KW-0547">Nucleotide-binding</keyword>
<dbReference type="Gene3D" id="1.10.8.430">
    <property type="entry name" value="Helical domain of apoptotic protease-activating factors"/>
    <property type="match status" value="1"/>
</dbReference>
<dbReference type="SUPFAM" id="SSF52540">
    <property type="entry name" value="P-loop containing nucleoside triphosphate hydrolases"/>
    <property type="match status" value="1"/>
</dbReference>
<evidence type="ECO:0000313" key="6">
    <source>
        <dbReference type="EMBL" id="KYP33341.1"/>
    </source>
</evidence>
<evidence type="ECO:0000256" key="1">
    <source>
        <dbReference type="ARBA" id="ARBA00008894"/>
    </source>
</evidence>
<evidence type="ECO:0000256" key="2">
    <source>
        <dbReference type="ARBA" id="ARBA00022741"/>
    </source>
</evidence>
<keyword evidence="4" id="KW-0067">ATP-binding</keyword>
<dbReference type="InterPro" id="IPR032675">
    <property type="entry name" value="LRR_dom_sf"/>
</dbReference>
<evidence type="ECO:0000313" key="7">
    <source>
        <dbReference type="Proteomes" id="UP000075243"/>
    </source>
</evidence>
<dbReference type="FunFam" id="3.40.50.300:FF:001091">
    <property type="entry name" value="Probable disease resistance protein At1g61300"/>
    <property type="match status" value="1"/>
</dbReference>
<dbReference type="InterPro" id="IPR050905">
    <property type="entry name" value="Plant_NBS-LRR"/>
</dbReference>
<dbReference type="AlphaFoldDB" id="A0A151QSP8"/>
<dbReference type="Gene3D" id="3.40.50.300">
    <property type="entry name" value="P-loop containing nucleotide triphosphate hydrolases"/>
    <property type="match status" value="1"/>
</dbReference>
<evidence type="ECO:0000259" key="5">
    <source>
        <dbReference type="Pfam" id="PF00931"/>
    </source>
</evidence>
<dbReference type="InterPro" id="IPR002182">
    <property type="entry name" value="NB-ARC"/>
</dbReference>
<sequence length="728" mass="84386">MHRGFVAGEGEVSGSSDDCKRDLNELVSDLTREEEDIKGQLQWLESRGKKPKIEVDYWLDQVQNLKTRADDHHMQQFGSMDIQDLIDDMAGHMEEKPLVVSNEFVGLKFEKNVDEMWNLLGDDEVLIIGIHGMGGVGKTFLATYMENEIKRKKSFKHVFWVTVSHDFTILKLQHHIAETMGVKLYGDDERSRATILASELEKIEKSVLILDDVWKYIDLEKVRIPLRMNGIKLIITSRLKHVCQQMDCLQDHMITVTPLDAIEEEHICWELFLLKLGHHGIPATLPPKVEEVARSVVKKCDGLPVAISVMARSMKEQDDIHWWKHALNKVENFEIREEVKAVLKRSYDNLIDKDLQKCFLYCALLPNRLDFGEGDWVKSLVEGGMLNGKRSLGEMIDEGYVIIDKLINHSLLLIDTWDSIYMHDLVRNMACDIMKDKYMVKIDKKLKKIPDLGEWRDDLEAVSLASNKIEEIQEGASPKCPRLSTLILSKNRIAHISDSFFTRMNALAVLDLSDNEELISLPNSLSNLRSLISLVLRRCRKLKSIPPLEKLQALSTLVMENLVNLKWLDLSQNRLIPLPVAEGVLSRLTNMQYLDLSSCSIKKVEDAKGMTMLECFQGGFLDRDNHNHYVQQIFNNGYGPKTYRIYFGKCDYYWYQEEIFEEFNFRRLLFTDCPEKPYLLPRDLVDLNVYDNKQWEYLCAALSSKDPSSFKKIFIILNFNRSYFEYFY</sequence>
<dbReference type="GO" id="GO:0043531">
    <property type="term" value="F:ADP binding"/>
    <property type="evidence" value="ECO:0007669"/>
    <property type="project" value="InterPro"/>
</dbReference>
<dbReference type="InterPro" id="IPR042197">
    <property type="entry name" value="Apaf_helical"/>
</dbReference>
<dbReference type="OMA" id="NEICEWR"/>
<dbReference type="Gene3D" id="3.80.10.10">
    <property type="entry name" value="Ribonuclease Inhibitor"/>
    <property type="match status" value="2"/>
</dbReference>
<dbReference type="Pfam" id="PF13855">
    <property type="entry name" value="LRR_8"/>
    <property type="match status" value="1"/>
</dbReference>
<dbReference type="Proteomes" id="UP000075243">
    <property type="component" value="Unassembled WGS sequence"/>
</dbReference>
<evidence type="ECO:0000256" key="4">
    <source>
        <dbReference type="ARBA" id="ARBA00022840"/>
    </source>
</evidence>
<dbReference type="PANTHER" id="PTHR33463:SF187">
    <property type="entry name" value="AND NB-ARC DOMAIN DISEASE RESISTANCE PROTEIN, PUTATIVE-RELATED"/>
    <property type="match status" value="1"/>
</dbReference>
<dbReference type="SUPFAM" id="SSF52058">
    <property type="entry name" value="L domain-like"/>
    <property type="match status" value="1"/>
</dbReference>
<dbReference type="GO" id="GO:0005524">
    <property type="term" value="F:ATP binding"/>
    <property type="evidence" value="ECO:0007669"/>
    <property type="project" value="UniProtKB-KW"/>
</dbReference>
<comment type="similarity">
    <text evidence="1">Belongs to the disease resistance NB-LRR family.</text>
</comment>
<proteinExistence type="inferred from homology"/>
<evidence type="ECO:0000256" key="3">
    <source>
        <dbReference type="ARBA" id="ARBA00022821"/>
    </source>
</evidence>
<dbReference type="EMBL" id="KQ484913">
    <property type="protein sequence ID" value="KYP33341.1"/>
    <property type="molecule type" value="Genomic_DNA"/>
</dbReference>
<dbReference type="Pfam" id="PF00931">
    <property type="entry name" value="NB-ARC"/>
    <property type="match status" value="1"/>
</dbReference>
<keyword evidence="7" id="KW-1185">Reference proteome</keyword>
<keyword evidence="3" id="KW-0611">Plant defense</keyword>
<protein>
    <submittedName>
        <fullName evidence="6">Disease resistance protein At5g63020 family</fullName>
    </submittedName>
</protein>
<accession>A0A151QSP8</accession>
<feature type="domain" description="NB-ARC" evidence="5">
    <location>
        <begin position="110"/>
        <end position="275"/>
    </location>
</feature>
<dbReference type="PRINTS" id="PR00364">
    <property type="entry name" value="DISEASERSIST"/>
</dbReference>
<gene>
    <name evidence="6" type="ORF">KK1_045807</name>
</gene>
<dbReference type="PANTHER" id="PTHR33463">
    <property type="entry name" value="NB-ARC DOMAIN-CONTAINING PROTEIN-RELATED"/>
    <property type="match status" value="1"/>
</dbReference>